<keyword evidence="1" id="KW-0812">Transmembrane</keyword>
<keyword evidence="1" id="KW-0472">Membrane</keyword>
<accession>L0RUR7</accession>
<gene>
    <name evidence="2" type="primary">MCYN0576</name>
    <name evidence="2" type="ordered locus">MCYN_0576</name>
</gene>
<keyword evidence="3" id="KW-1185">Reference proteome</keyword>
<reference evidence="3" key="1">
    <citation type="journal article" date="2013" name="Genome Announc.">
        <title>Complete genome sequence of Mycoplasma cynos strain C142.</title>
        <authorList>
            <person name="Walker C.A."/>
            <person name="Mannering S.A."/>
            <person name="Shields S."/>
            <person name="Blake D.P."/>
            <person name="Brownlie J."/>
        </authorList>
    </citation>
    <scope>NUCLEOTIDE SEQUENCE [LARGE SCALE GENOMIC DNA]</scope>
    <source>
        <strain evidence="3">C142</strain>
    </source>
</reference>
<sequence>MLLFDVSLDFWLLLGLLPLSELFFRPLPSFVSFVQETIVKGNIALSELSTKTFLILFIISFLMNLYYFFIIK</sequence>
<dbReference type="STRING" id="1246955.MCYN_0576"/>
<dbReference type="KEGG" id="mcy:MCYN_0576"/>
<feature type="transmembrane region" description="Helical" evidence="1">
    <location>
        <begin position="48"/>
        <end position="69"/>
    </location>
</feature>
<protein>
    <submittedName>
        <fullName evidence="2">Uncharacterized protein</fullName>
    </submittedName>
</protein>
<evidence type="ECO:0000313" key="2">
    <source>
        <dbReference type="EMBL" id="CCP24308.1"/>
    </source>
</evidence>
<dbReference type="Proteomes" id="UP000010466">
    <property type="component" value="Chromosome"/>
</dbReference>
<name>L0RUR7_MYCC1</name>
<dbReference type="HOGENOM" id="CLU_2717999_0_0_14"/>
<dbReference type="EMBL" id="HF559394">
    <property type="protein sequence ID" value="CCP24308.1"/>
    <property type="molecule type" value="Genomic_DNA"/>
</dbReference>
<proteinExistence type="predicted"/>
<evidence type="ECO:0000313" key="3">
    <source>
        <dbReference type="Proteomes" id="UP000010466"/>
    </source>
</evidence>
<dbReference type="AlphaFoldDB" id="L0RUR7"/>
<keyword evidence="1" id="KW-1133">Transmembrane helix</keyword>
<organism evidence="2 3">
    <name type="scientific">Mycoplasmopsis cynos (strain C142)</name>
    <name type="common">Mycoplasma cynos</name>
    <dbReference type="NCBI Taxonomy" id="1246955"/>
    <lineage>
        <taxon>Bacteria</taxon>
        <taxon>Bacillati</taxon>
        <taxon>Mycoplasmatota</taxon>
        <taxon>Mycoplasmoidales</taxon>
        <taxon>Metamycoplasmataceae</taxon>
        <taxon>Mycoplasmopsis</taxon>
    </lineage>
</organism>
<evidence type="ECO:0000256" key="1">
    <source>
        <dbReference type="SAM" id="Phobius"/>
    </source>
</evidence>